<dbReference type="Pfam" id="PF00175">
    <property type="entry name" value="NAD_binding_1"/>
    <property type="match status" value="1"/>
</dbReference>
<evidence type="ECO:0000256" key="11">
    <source>
        <dbReference type="ARBA" id="ARBA00022989"/>
    </source>
</evidence>
<dbReference type="InterPro" id="IPR023173">
    <property type="entry name" value="NADPH_Cyt_P450_Rdtase_alpha"/>
</dbReference>
<dbReference type="GO" id="GO:0003958">
    <property type="term" value="F:NADPH-hemoprotein reductase activity"/>
    <property type="evidence" value="ECO:0007669"/>
    <property type="project" value="UniProtKB-EC"/>
</dbReference>
<dbReference type="InterPro" id="IPR029039">
    <property type="entry name" value="Flavoprotein-like_sf"/>
</dbReference>
<dbReference type="InterPro" id="IPR039261">
    <property type="entry name" value="FNR_nucleotide-bd"/>
</dbReference>
<evidence type="ECO:0000259" key="19">
    <source>
        <dbReference type="PROSITE" id="PS50902"/>
    </source>
</evidence>
<evidence type="ECO:0000313" key="22">
    <source>
        <dbReference type="Proteomes" id="UP001324427"/>
    </source>
</evidence>
<dbReference type="Gene3D" id="1.20.990.10">
    <property type="entry name" value="NADPH-cytochrome p450 Reductase, Chain A, domain 3"/>
    <property type="match status" value="1"/>
</dbReference>
<keyword evidence="17" id="KW-0753">Steroid metabolism</keyword>
<comment type="cofactor">
    <cofactor evidence="2">
        <name>FAD</name>
        <dbReference type="ChEBI" id="CHEBI:57692"/>
    </cofactor>
</comment>
<dbReference type="InterPro" id="IPR003097">
    <property type="entry name" value="CysJ-like_FAD-binding"/>
</dbReference>
<dbReference type="PRINTS" id="PR00369">
    <property type="entry name" value="FLAVODOXIN"/>
</dbReference>
<evidence type="ECO:0000256" key="8">
    <source>
        <dbReference type="ARBA" id="ARBA00022827"/>
    </source>
</evidence>
<keyword evidence="13" id="KW-0756">Sterol biosynthesis</keyword>
<dbReference type="GO" id="GO:0005789">
    <property type="term" value="C:endoplasmic reticulum membrane"/>
    <property type="evidence" value="ECO:0007669"/>
    <property type="project" value="UniProtKB-SubCell"/>
</dbReference>
<dbReference type="Gene3D" id="3.40.50.80">
    <property type="entry name" value="Nucleotide-binding domain of ferredoxin-NADP reductase (FNR) module"/>
    <property type="match status" value="1"/>
</dbReference>
<keyword evidence="14" id="KW-0443">Lipid metabolism</keyword>
<dbReference type="SUPFAM" id="SSF63380">
    <property type="entry name" value="Riboflavin synthase domain-like"/>
    <property type="match status" value="1"/>
</dbReference>
<keyword evidence="10" id="KW-0752">Steroid biosynthesis</keyword>
<evidence type="ECO:0000256" key="5">
    <source>
        <dbReference type="ARBA" id="ARBA00022643"/>
    </source>
</evidence>
<dbReference type="SUPFAM" id="SSF52343">
    <property type="entry name" value="Ferredoxin reductase-like, C-terminal NADP-linked domain"/>
    <property type="match status" value="1"/>
</dbReference>
<dbReference type="InterPro" id="IPR001094">
    <property type="entry name" value="Flavdoxin-like"/>
</dbReference>
<dbReference type="PROSITE" id="PS51384">
    <property type="entry name" value="FAD_FR"/>
    <property type="match status" value="1"/>
</dbReference>
<dbReference type="Pfam" id="PF00258">
    <property type="entry name" value="Flavodoxin_1"/>
    <property type="match status" value="1"/>
</dbReference>
<dbReference type="EMBL" id="JAVFHQ010000080">
    <property type="protein sequence ID" value="KAK4539876.1"/>
    <property type="molecule type" value="Genomic_DNA"/>
</dbReference>
<evidence type="ECO:0000256" key="15">
    <source>
        <dbReference type="ARBA" id="ARBA00023136"/>
    </source>
</evidence>
<reference evidence="21 22" key="1">
    <citation type="submission" date="2021-11" db="EMBL/GenBank/DDBJ databases">
        <title>Black yeast isolated from Biological Soil Crust.</title>
        <authorList>
            <person name="Kurbessoian T."/>
        </authorList>
    </citation>
    <scope>NUCLEOTIDE SEQUENCE [LARGE SCALE GENOMIC DNA]</scope>
    <source>
        <strain evidence="21 22">CCFEE 5522</strain>
    </source>
</reference>
<dbReference type="PANTHER" id="PTHR19384">
    <property type="entry name" value="NITRIC OXIDE SYNTHASE-RELATED"/>
    <property type="match status" value="1"/>
</dbReference>
<dbReference type="InterPro" id="IPR001709">
    <property type="entry name" value="Flavoprot_Pyr_Nucl_cyt_Rdtase"/>
</dbReference>
<proteinExistence type="inferred from homology"/>
<dbReference type="InterPro" id="IPR008254">
    <property type="entry name" value="Flavodoxin/NO_synth"/>
</dbReference>
<dbReference type="GO" id="GO:0050660">
    <property type="term" value="F:flavin adenine dinucleotide binding"/>
    <property type="evidence" value="ECO:0007669"/>
    <property type="project" value="TreeGrafter"/>
</dbReference>
<evidence type="ECO:0000256" key="18">
    <source>
        <dbReference type="PIRNR" id="PIRNR000208"/>
    </source>
</evidence>
<evidence type="ECO:0000256" key="12">
    <source>
        <dbReference type="ARBA" id="ARBA00023002"/>
    </source>
</evidence>
<protein>
    <recommendedName>
        <fullName evidence="18">NADPH--cytochrome P450 reductase</fullName>
        <ecNumber evidence="18">1.6.2.4</ecNumber>
    </recommendedName>
</protein>
<dbReference type="Pfam" id="PF00667">
    <property type="entry name" value="FAD_binding_1"/>
    <property type="match status" value="1"/>
</dbReference>
<organism evidence="21 22">
    <name type="scientific">Oleoguttula mirabilis</name>
    <dbReference type="NCBI Taxonomy" id="1507867"/>
    <lineage>
        <taxon>Eukaryota</taxon>
        <taxon>Fungi</taxon>
        <taxon>Dikarya</taxon>
        <taxon>Ascomycota</taxon>
        <taxon>Pezizomycotina</taxon>
        <taxon>Dothideomycetes</taxon>
        <taxon>Dothideomycetidae</taxon>
        <taxon>Mycosphaerellales</taxon>
        <taxon>Teratosphaeriaceae</taxon>
        <taxon>Oleoguttula</taxon>
    </lineage>
</organism>
<sequence length="707" mass="78127">MATTLSVSGFPLEQTLAQLAQQTRFDDLAALAAVALLSTAYITKGLLWSKPDPYRYKLFERPQQQPGAKAAAPQTRDLAELLEQHQADVAILWASQSGTAERMAARLAKELSSHLHARVVLLDISDVDPTTCAKVPQSKLAIFLASTFGEGDPSDNLHEFWTWLHLPKDTSLSNLQYLAFGLGNSNYKHYNHVINVLADALDARGAKALMPTARADDAAGETEEHFLEWKEHVLEVFQTRLGYQRQAVSYEPSLQVVDDDSLEPIDLHHGIPRDSSVGKATSTQSKVYALPLVQSRELFKDTAGRNCIHMEVDLGEHAELKYRTGDHLGVWPVNPTVEIERLLCVLGLKQRRATPCHVKSTDGSPVKIPSPTSLDAIFEHYVEICAPVSREAVASLAAFAPTEAGAAFLTRISSNKDAYTEYLRSSYVNLGRLLEHACEGEAAWSALPLSLVLETLPAMQPRYYSISSSSVVQARRAAITAVVADTPISTSERVPGLATNYLLALKESSTRPAVAHPHGLTYSLPIPHQPLQASHIHAHIRKSTFKLPAIVSTPIVMVGAGTGVAPFRAFVQERAFLKKLGRDVGQAKLFFGCRNPEQDFIYEEEFTDLASQLGDSFSLVPAFSRPERVEDKRYVQDRIMEDPEAICNLLVDQNAYLYICGSAAMARDVSDAVAKVVMSRQGWSEADMREFADRQKRQKRWMQDVWG</sequence>
<evidence type="ECO:0000256" key="1">
    <source>
        <dbReference type="ARBA" id="ARBA00001917"/>
    </source>
</evidence>
<comment type="function">
    <text evidence="18">This enzyme is required for electron transfer from NADP to cytochrome P450.</text>
</comment>
<evidence type="ECO:0000256" key="7">
    <source>
        <dbReference type="ARBA" id="ARBA00022824"/>
    </source>
</evidence>
<dbReference type="PANTHER" id="PTHR19384:SF108">
    <property type="entry name" value="NADPH--CYTOCHROME P450 REDUCTASE"/>
    <property type="match status" value="1"/>
</dbReference>
<feature type="domain" description="FAD-binding FR-type" evidence="20">
    <location>
        <begin position="285"/>
        <end position="524"/>
    </location>
</feature>
<keyword evidence="4" id="KW-0285">Flavoprotein</keyword>
<keyword evidence="15 18" id="KW-0472">Membrane</keyword>
<keyword evidence="8" id="KW-0274">FAD</keyword>
<evidence type="ECO:0000256" key="14">
    <source>
        <dbReference type="ARBA" id="ARBA00023098"/>
    </source>
</evidence>
<dbReference type="PIRSF" id="PIRSF000208">
    <property type="entry name" value="P450R"/>
    <property type="match status" value="1"/>
</dbReference>
<evidence type="ECO:0000256" key="2">
    <source>
        <dbReference type="ARBA" id="ARBA00001974"/>
    </source>
</evidence>
<dbReference type="GO" id="GO:0016126">
    <property type="term" value="P:sterol biosynthetic process"/>
    <property type="evidence" value="ECO:0007669"/>
    <property type="project" value="UniProtKB-KW"/>
</dbReference>
<keyword evidence="16" id="KW-1207">Sterol metabolism</keyword>
<dbReference type="PRINTS" id="PR00371">
    <property type="entry name" value="FPNCR"/>
</dbReference>
<comment type="caution">
    <text evidence="21">The sequence shown here is derived from an EMBL/GenBank/DDBJ whole genome shotgun (WGS) entry which is preliminary data.</text>
</comment>
<evidence type="ECO:0000256" key="10">
    <source>
        <dbReference type="ARBA" id="ARBA00022955"/>
    </source>
</evidence>
<dbReference type="Proteomes" id="UP001324427">
    <property type="component" value="Unassembled WGS sequence"/>
</dbReference>
<comment type="similarity">
    <text evidence="18">In the C-terminal section; belongs to the flavoprotein pyridine nucleotide cytochrome reductase family.</text>
</comment>
<evidence type="ECO:0000256" key="16">
    <source>
        <dbReference type="ARBA" id="ARBA00023166"/>
    </source>
</evidence>
<evidence type="ECO:0000256" key="13">
    <source>
        <dbReference type="ARBA" id="ARBA00023011"/>
    </source>
</evidence>
<keyword evidence="3" id="KW-0444">Lipid biosynthesis</keyword>
<gene>
    <name evidence="21" type="ORF">LTR36_010270</name>
</gene>
<accession>A0AAV9J5F7</accession>
<evidence type="ECO:0000256" key="6">
    <source>
        <dbReference type="ARBA" id="ARBA00022692"/>
    </source>
</evidence>
<evidence type="ECO:0000313" key="21">
    <source>
        <dbReference type="EMBL" id="KAK4539876.1"/>
    </source>
</evidence>
<keyword evidence="12 18" id="KW-0560">Oxidoreductase</keyword>
<evidence type="ECO:0000259" key="20">
    <source>
        <dbReference type="PROSITE" id="PS51384"/>
    </source>
</evidence>
<dbReference type="AlphaFoldDB" id="A0AAV9J5F7"/>
<evidence type="ECO:0000256" key="3">
    <source>
        <dbReference type="ARBA" id="ARBA00022516"/>
    </source>
</evidence>
<name>A0AAV9J5F7_9PEZI</name>
<keyword evidence="22" id="KW-1185">Reference proteome</keyword>
<evidence type="ECO:0000256" key="9">
    <source>
        <dbReference type="ARBA" id="ARBA00022857"/>
    </source>
</evidence>
<dbReference type="EC" id="1.6.2.4" evidence="18"/>
<feature type="domain" description="Flavodoxin-like" evidence="19">
    <location>
        <begin position="89"/>
        <end position="234"/>
    </location>
</feature>
<comment type="cofactor">
    <cofactor evidence="1">
        <name>FMN</name>
        <dbReference type="ChEBI" id="CHEBI:58210"/>
    </cofactor>
</comment>
<comment type="subcellular location">
    <subcellularLocation>
        <location evidence="18">Endoplasmic reticulum membrane</location>
    </subcellularLocation>
</comment>
<dbReference type="SUPFAM" id="SSF52218">
    <property type="entry name" value="Flavoproteins"/>
    <property type="match status" value="1"/>
</dbReference>
<keyword evidence="11" id="KW-1133">Transmembrane helix</keyword>
<dbReference type="InterPro" id="IPR001433">
    <property type="entry name" value="OxRdtase_FAD/NAD-bd"/>
</dbReference>
<dbReference type="FunFam" id="3.40.50.80:FF:000032">
    <property type="entry name" value="NADPH-dependent diflavin oxidoreductase 1"/>
    <property type="match status" value="1"/>
</dbReference>
<dbReference type="InterPro" id="IPR023208">
    <property type="entry name" value="P450R"/>
</dbReference>
<keyword evidence="5" id="KW-0288">FMN</keyword>
<comment type="catalytic activity">
    <reaction evidence="18">
        <text>2 oxidized [cytochrome P450] + NADPH = 2 reduced [cytochrome P450] + NADP(+) + H(+)</text>
        <dbReference type="Rhea" id="RHEA:24040"/>
        <dbReference type="Rhea" id="RHEA-COMP:14627"/>
        <dbReference type="Rhea" id="RHEA-COMP:14628"/>
        <dbReference type="ChEBI" id="CHEBI:15378"/>
        <dbReference type="ChEBI" id="CHEBI:55376"/>
        <dbReference type="ChEBI" id="CHEBI:57783"/>
        <dbReference type="ChEBI" id="CHEBI:58349"/>
        <dbReference type="ChEBI" id="CHEBI:60344"/>
        <dbReference type="EC" id="1.6.2.4"/>
    </reaction>
</comment>
<dbReference type="PROSITE" id="PS50902">
    <property type="entry name" value="FLAVODOXIN_LIKE"/>
    <property type="match status" value="1"/>
</dbReference>
<evidence type="ECO:0000256" key="17">
    <source>
        <dbReference type="ARBA" id="ARBA00023221"/>
    </source>
</evidence>
<keyword evidence="7 18" id="KW-0256">Endoplasmic reticulum</keyword>
<evidence type="ECO:0000256" key="4">
    <source>
        <dbReference type="ARBA" id="ARBA00022630"/>
    </source>
</evidence>
<dbReference type="InterPro" id="IPR017927">
    <property type="entry name" value="FAD-bd_FR_type"/>
</dbReference>
<dbReference type="InterPro" id="IPR017938">
    <property type="entry name" value="Riboflavin_synthase-like_b-brl"/>
</dbReference>
<keyword evidence="6" id="KW-0812">Transmembrane</keyword>
<dbReference type="GO" id="GO:0005829">
    <property type="term" value="C:cytosol"/>
    <property type="evidence" value="ECO:0007669"/>
    <property type="project" value="TreeGrafter"/>
</dbReference>
<dbReference type="GO" id="GO:0010181">
    <property type="term" value="F:FMN binding"/>
    <property type="evidence" value="ECO:0007669"/>
    <property type="project" value="InterPro"/>
</dbReference>
<keyword evidence="9 18" id="KW-0521">NADP</keyword>
<dbReference type="Gene3D" id="3.40.50.360">
    <property type="match status" value="1"/>
</dbReference>
<dbReference type="Gene3D" id="2.40.30.10">
    <property type="entry name" value="Translation factors"/>
    <property type="match status" value="2"/>
</dbReference>